<sequence>MNRHFRVGESIPHLIKQSTGLARAKNKLQHSIHLVIPSTTRRGIPGTKLLCQLLCFRRIPIQGSKEFGENSFAQLLVLRLAIHNSDMTRCGWRNSFHTAAIQGKSDINPRGFALHRSVGARGTRTRTFICATSIKIHI</sequence>
<dbReference type="WBParaSite" id="HNAJ_0000346101-mRNA-1">
    <property type="protein sequence ID" value="HNAJ_0000346101-mRNA-1"/>
    <property type="gene ID" value="HNAJ_0000346101"/>
</dbReference>
<keyword evidence="2" id="KW-1185">Reference proteome</keyword>
<name>A0A0R3T8S3_RODNA</name>
<evidence type="ECO:0000313" key="3">
    <source>
        <dbReference type="WBParaSite" id="HNAJ_0000346101-mRNA-1"/>
    </source>
</evidence>
<proteinExistence type="predicted"/>
<evidence type="ECO:0000313" key="1">
    <source>
        <dbReference type="EMBL" id="VDN99319.1"/>
    </source>
</evidence>
<reference evidence="3" key="1">
    <citation type="submission" date="2017-02" db="UniProtKB">
        <authorList>
            <consortium name="WormBaseParasite"/>
        </authorList>
    </citation>
    <scope>IDENTIFICATION</scope>
</reference>
<reference evidence="1 2" key="2">
    <citation type="submission" date="2018-11" db="EMBL/GenBank/DDBJ databases">
        <authorList>
            <consortium name="Pathogen Informatics"/>
        </authorList>
    </citation>
    <scope>NUCLEOTIDE SEQUENCE [LARGE SCALE GENOMIC DNA]</scope>
</reference>
<accession>A0A0R3T8S3</accession>
<dbReference type="Proteomes" id="UP000278807">
    <property type="component" value="Unassembled WGS sequence"/>
</dbReference>
<dbReference type="AlphaFoldDB" id="A0A0R3T8S3"/>
<protein>
    <submittedName>
        <fullName evidence="1 3">Uncharacterized protein</fullName>
    </submittedName>
</protein>
<organism evidence="3">
    <name type="scientific">Rodentolepis nana</name>
    <name type="common">Dwarf tapeworm</name>
    <name type="synonym">Hymenolepis nana</name>
    <dbReference type="NCBI Taxonomy" id="102285"/>
    <lineage>
        <taxon>Eukaryota</taxon>
        <taxon>Metazoa</taxon>
        <taxon>Spiralia</taxon>
        <taxon>Lophotrochozoa</taxon>
        <taxon>Platyhelminthes</taxon>
        <taxon>Cestoda</taxon>
        <taxon>Eucestoda</taxon>
        <taxon>Cyclophyllidea</taxon>
        <taxon>Hymenolepididae</taxon>
        <taxon>Rodentolepis</taxon>
    </lineage>
</organism>
<gene>
    <name evidence="1" type="ORF">HNAJ_LOCUS3460</name>
</gene>
<evidence type="ECO:0000313" key="2">
    <source>
        <dbReference type="Proteomes" id="UP000278807"/>
    </source>
</evidence>
<dbReference type="EMBL" id="UZAE01002032">
    <property type="protein sequence ID" value="VDN99319.1"/>
    <property type="molecule type" value="Genomic_DNA"/>
</dbReference>